<comment type="subcellular location">
    <subcellularLocation>
        <location evidence="1">Cell membrane</location>
        <topology evidence="1">Multi-pass membrane protein</topology>
    </subcellularLocation>
</comment>
<comment type="similarity">
    <text evidence="2">Belongs to the cytochrome ubiquinol oxidase subunit 2 family.</text>
</comment>
<evidence type="ECO:0000256" key="3">
    <source>
        <dbReference type="ARBA" id="ARBA00022475"/>
    </source>
</evidence>
<dbReference type="GO" id="GO:0009055">
    <property type="term" value="F:electron transfer activity"/>
    <property type="evidence" value="ECO:0007669"/>
    <property type="project" value="TreeGrafter"/>
</dbReference>
<dbReference type="Proteomes" id="UP000188929">
    <property type="component" value="Unassembled WGS sequence"/>
</dbReference>
<feature type="transmembrane region" description="Helical" evidence="7">
    <location>
        <begin position="258"/>
        <end position="278"/>
    </location>
</feature>
<feature type="transmembrane region" description="Helical" evidence="7">
    <location>
        <begin position="6"/>
        <end position="34"/>
    </location>
</feature>
<keyword evidence="9" id="KW-1185">Reference proteome</keyword>
<dbReference type="GO" id="GO:0005886">
    <property type="term" value="C:plasma membrane"/>
    <property type="evidence" value="ECO:0007669"/>
    <property type="project" value="UniProtKB-SubCell"/>
</dbReference>
<evidence type="ECO:0000256" key="1">
    <source>
        <dbReference type="ARBA" id="ARBA00004651"/>
    </source>
</evidence>
<dbReference type="RefSeq" id="WP_076821290.1">
    <property type="nucleotide sequence ID" value="NZ_MOMC01000081.1"/>
</dbReference>
<sequence>MSAADLLVVVMVVGLTAYALLAGADFGGGLWDLLAHGRDARDQRALIAGSLGPVWEANHVWLIFVIVALFSGFPAAFGVVGSTLEVPLVGALLGIVLRGAAYVYRAYGGGAAGPDHWWGRVFAAASVLTPFSLGVAGAALATGDLDGDAPFAPLASAFGVVCGLFTVAVTAFLAAVYLCRDAAARPETTHLVAGLRRRAVASAVVAGALAAALLPLLWSDAPIVADRFAARSVPLVAASAAGGLGAVALVWRRRFAAARLAAGLAAAAVLWGWAVAQYPDIVVGQATVDGAAAPEANLRALLVATAAGMLVILPALAVLFRLFARPEPAEPAGPA</sequence>
<keyword evidence="6 7" id="KW-0472">Membrane</keyword>
<feature type="transmembrane region" description="Helical" evidence="7">
    <location>
        <begin position="298"/>
        <end position="320"/>
    </location>
</feature>
<proteinExistence type="inferred from homology"/>
<dbReference type="GO" id="GO:0019646">
    <property type="term" value="P:aerobic electron transport chain"/>
    <property type="evidence" value="ECO:0007669"/>
    <property type="project" value="TreeGrafter"/>
</dbReference>
<comment type="caution">
    <text evidence="8">The sequence shown here is derived from an EMBL/GenBank/DDBJ whole genome shotgun (WGS) entry which is preliminary data.</text>
</comment>
<keyword evidence="5 7" id="KW-1133">Transmembrane helix</keyword>
<dbReference type="EMBL" id="MOMC01000081">
    <property type="protein sequence ID" value="ONH23723.1"/>
    <property type="molecule type" value="Genomic_DNA"/>
</dbReference>
<dbReference type="GO" id="GO:0070069">
    <property type="term" value="C:cytochrome complex"/>
    <property type="evidence" value="ECO:0007669"/>
    <property type="project" value="TreeGrafter"/>
</dbReference>
<dbReference type="Pfam" id="PF02322">
    <property type="entry name" value="Cyt_bd_oxida_II"/>
    <property type="match status" value="1"/>
</dbReference>
<organism evidence="8 9">
    <name type="scientific">Pseudofrankia asymbiotica</name>
    <dbReference type="NCBI Taxonomy" id="1834516"/>
    <lineage>
        <taxon>Bacteria</taxon>
        <taxon>Bacillati</taxon>
        <taxon>Actinomycetota</taxon>
        <taxon>Actinomycetes</taxon>
        <taxon>Frankiales</taxon>
        <taxon>Frankiaceae</taxon>
        <taxon>Pseudofrankia</taxon>
    </lineage>
</organism>
<feature type="transmembrane region" description="Helical" evidence="7">
    <location>
        <begin position="154"/>
        <end position="178"/>
    </location>
</feature>
<feature type="transmembrane region" description="Helical" evidence="7">
    <location>
        <begin position="199"/>
        <end position="218"/>
    </location>
</feature>
<evidence type="ECO:0000256" key="7">
    <source>
        <dbReference type="SAM" id="Phobius"/>
    </source>
</evidence>
<feature type="transmembrane region" description="Helical" evidence="7">
    <location>
        <begin position="86"/>
        <end position="105"/>
    </location>
</feature>
<protein>
    <submittedName>
        <fullName evidence="8">Cytochrome BD ubiquinol oxidase subunit II</fullName>
    </submittedName>
</protein>
<feature type="transmembrane region" description="Helical" evidence="7">
    <location>
        <begin position="230"/>
        <end position="251"/>
    </location>
</feature>
<dbReference type="InterPro" id="IPR003317">
    <property type="entry name" value="Cyt-d_oxidase_su2"/>
</dbReference>
<dbReference type="PANTHER" id="PTHR43141">
    <property type="entry name" value="CYTOCHROME BD2 SUBUNIT II"/>
    <property type="match status" value="1"/>
</dbReference>
<feature type="transmembrane region" description="Helical" evidence="7">
    <location>
        <begin position="60"/>
        <end position="80"/>
    </location>
</feature>
<dbReference type="PANTHER" id="PTHR43141:SF4">
    <property type="entry name" value="CYTOCHROME BD2 SUBUNIT II"/>
    <property type="match status" value="1"/>
</dbReference>
<dbReference type="OrthoDB" id="9776710at2"/>
<keyword evidence="3" id="KW-1003">Cell membrane</keyword>
<dbReference type="AlphaFoldDB" id="A0A1V2I2J7"/>
<evidence type="ECO:0000313" key="9">
    <source>
        <dbReference type="Proteomes" id="UP000188929"/>
    </source>
</evidence>
<dbReference type="GO" id="GO:0016682">
    <property type="term" value="F:oxidoreductase activity, acting on diphenols and related substances as donors, oxygen as acceptor"/>
    <property type="evidence" value="ECO:0007669"/>
    <property type="project" value="TreeGrafter"/>
</dbReference>
<reference evidence="9" key="1">
    <citation type="submission" date="2016-10" db="EMBL/GenBank/DDBJ databases">
        <title>Frankia sp. NRRL B-16386 Genome sequencing.</title>
        <authorList>
            <person name="Ghodhbane-Gtari F."/>
            <person name="Swanson E."/>
            <person name="Gueddou A."/>
            <person name="Hezbri K."/>
            <person name="Ktari K."/>
            <person name="Nouioui I."/>
            <person name="Morris K."/>
            <person name="Simpson S."/>
            <person name="Abebe-Akele F."/>
            <person name="Thomas K."/>
            <person name="Gtari M."/>
            <person name="Tisa L.S."/>
        </authorList>
    </citation>
    <scope>NUCLEOTIDE SEQUENCE [LARGE SCALE GENOMIC DNA]</scope>
    <source>
        <strain evidence="9">NRRL B-16386</strain>
    </source>
</reference>
<name>A0A1V2I2J7_9ACTN</name>
<keyword evidence="4 7" id="KW-0812">Transmembrane</keyword>
<evidence type="ECO:0000313" key="8">
    <source>
        <dbReference type="EMBL" id="ONH23723.1"/>
    </source>
</evidence>
<evidence type="ECO:0000256" key="6">
    <source>
        <dbReference type="ARBA" id="ARBA00023136"/>
    </source>
</evidence>
<gene>
    <name evidence="8" type="ORF">BL253_32125</name>
</gene>
<evidence type="ECO:0000256" key="5">
    <source>
        <dbReference type="ARBA" id="ARBA00022989"/>
    </source>
</evidence>
<accession>A0A1V2I2J7</accession>
<evidence type="ECO:0000256" key="4">
    <source>
        <dbReference type="ARBA" id="ARBA00022692"/>
    </source>
</evidence>
<dbReference type="STRING" id="1834516.BL253_32125"/>
<evidence type="ECO:0000256" key="2">
    <source>
        <dbReference type="ARBA" id="ARBA00007543"/>
    </source>
</evidence>